<protein>
    <submittedName>
        <fullName evidence="2">AlNc14C632G12295 protein</fullName>
    </submittedName>
</protein>
<reference evidence="2" key="2">
    <citation type="submission" date="2011-02" db="EMBL/GenBank/DDBJ databases">
        <authorList>
            <person name="MacLean D."/>
        </authorList>
    </citation>
    <scope>NUCLEOTIDE SEQUENCE</scope>
</reference>
<proteinExistence type="predicted"/>
<name>F0X1J3_9STRA</name>
<feature type="compositionally biased region" description="Polar residues" evidence="1">
    <location>
        <begin position="65"/>
        <end position="82"/>
    </location>
</feature>
<evidence type="ECO:0000256" key="1">
    <source>
        <dbReference type="SAM" id="MobiDB-lite"/>
    </source>
</evidence>
<dbReference type="EMBL" id="FR824637">
    <property type="protein sequence ID" value="CCA27682.1"/>
    <property type="molecule type" value="Genomic_DNA"/>
</dbReference>
<organism evidence="2">
    <name type="scientific">Albugo laibachii Nc14</name>
    <dbReference type="NCBI Taxonomy" id="890382"/>
    <lineage>
        <taxon>Eukaryota</taxon>
        <taxon>Sar</taxon>
        <taxon>Stramenopiles</taxon>
        <taxon>Oomycota</taxon>
        <taxon>Peronosporomycetes</taxon>
        <taxon>Albuginales</taxon>
        <taxon>Albuginaceae</taxon>
        <taxon>Albugo</taxon>
    </lineage>
</organism>
<dbReference type="HOGENOM" id="CLU_2113521_0_0_1"/>
<accession>F0X1J3</accession>
<reference evidence="2" key="1">
    <citation type="journal article" date="2011" name="PLoS Biol.">
        <title>Gene gain and loss during evolution of obligate parasitism in the white rust pathogen of Arabidopsis thaliana.</title>
        <authorList>
            <person name="Kemen E."/>
            <person name="Gardiner A."/>
            <person name="Schultz-Larsen T."/>
            <person name="Kemen A.C."/>
            <person name="Balmuth A.L."/>
            <person name="Robert-Seilaniantz A."/>
            <person name="Bailey K."/>
            <person name="Holub E."/>
            <person name="Studholme D.J."/>
            <person name="Maclean D."/>
            <person name="Jones J.D."/>
        </authorList>
    </citation>
    <scope>NUCLEOTIDE SEQUENCE</scope>
</reference>
<evidence type="ECO:0000313" key="2">
    <source>
        <dbReference type="EMBL" id="CCA27682.1"/>
    </source>
</evidence>
<feature type="region of interest" description="Disordered" evidence="1">
    <location>
        <begin position="65"/>
        <end position="86"/>
    </location>
</feature>
<dbReference type="AlphaFoldDB" id="F0X1J3"/>
<sequence>MVYLPSGDVMGRLTKQDALRGDDSILCGRKYSANDIEFCLRIFRVLLRLLCDWSKCTDITSQAMGQRAQGNGASPMSSNGATQMVMGPDGKPMTFNKFIGYTYKRKPKVRVALED</sequence>
<gene>
    <name evidence="2" type="primary">AlNc14C632G12295</name>
    <name evidence="2" type="ORF">ALNC14_138260</name>
</gene>